<evidence type="ECO:0000313" key="21">
    <source>
        <dbReference type="EMBL" id="RAR13217.1"/>
    </source>
</evidence>
<evidence type="ECO:0000256" key="6">
    <source>
        <dbReference type="ARBA" id="ARBA00022692"/>
    </source>
</evidence>
<feature type="compositionally biased region" description="Low complexity" evidence="19">
    <location>
        <begin position="734"/>
        <end position="745"/>
    </location>
</feature>
<evidence type="ECO:0000256" key="1">
    <source>
        <dbReference type="ARBA" id="ARBA00000077"/>
    </source>
</evidence>
<dbReference type="GO" id="GO:0016020">
    <property type="term" value="C:membrane"/>
    <property type="evidence" value="ECO:0007669"/>
    <property type="project" value="UniProtKB-SubCell"/>
</dbReference>
<comment type="similarity">
    <text evidence="5">Belongs to the RNase HII family. Eukaryotic subfamily.</text>
</comment>
<dbReference type="InterPro" id="IPR036397">
    <property type="entry name" value="RNaseH_sf"/>
</dbReference>
<dbReference type="PRINTS" id="PR00080">
    <property type="entry name" value="SDRFAMILY"/>
</dbReference>
<dbReference type="InterPro" id="IPR024567">
    <property type="entry name" value="RNase_HII/HIII_dom"/>
</dbReference>
<comment type="similarity">
    <text evidence="4">Belongs to the short-chain dehydrogenases/reductases (SDR) family.</text>
</comment>
<keyword evidence="7 17" id="KW-0540">Nuclease</keyword>
<dbReference type="STRING" id="183478.A0A364N7K3"/>
<proteinExistence type="inferred from homology"/>
<dbReference type="GO" id="GO:0003723">
    <property type="term" value="F:RNA binding"/>
    <property type="evidence" value="ECO:0007669"/>
    <property type="project" value="UniProtKB-UniRule"/>
</dbReference>
<evidence type="ECO:0000256" key="17">
    <source>
        <dbReference type="PROSITE-ProRule" id="PRU01319"/>
    </source>
</evidence>
<feature type="region of interest" description="Disordered" evidence="19">
    <location>
        <begin position="727"/>
        <end position="761"/>
    </location>
</feature>
<evidence type="ECO:0000256" key="8">
    <source>
        <dbReference type="ARBA" id="ARBA00022723"/>
    </source>
</evidence>
<comment type="subcellular location">
    <subcellularLocation>
        <location evidence="3">Membrane</location>
        <topology evidence="3">Multi-pass membrane protein</topology>
    </subcellularLocation>
</comment>
<dbReference type="GO" id="GO:0043137">
    <property type="term" value="P:DNA replication, removal of RNA primer"/>
    <property type="evidence" value="ECO:0007669"/>
    <property type="project" value="TreeGrafter"/>
</dbReference>
<keyword evidence="13" id="KW-0560">Oxidoreductase</keyword>
<evidence type="ECO:0000256" key="19">
    <source>
        <dbReference type="SAM" id="MobiDB-lite"/>
    </source>
</evidence>
<keyword evidence="9 17" id="KW-0255">Endonuclease</keyword>
<keyword evidence="11" id="KW-0521">NADP</keyword>
<protein>
    <recommendedName>
        <fullName evidence="18">Ribonuclease</fullName>
        <ecNumber evidence="18">3.1.26.4</ecNumber>
    </recommendedName>
</protein>
<feature type="binding site" evidence="17">
    <location>
        <position position="407"/>
    </location>
    <ligand>
        <name>a divalent metal cation</name>
        <dbReference type="ChEBI" id="CHEBI:60240"/>
    </ligand>
</feature>
<dbReference type="EMBL" id="QGDH01000039">
    <property type="protein sequence ID" value="RAR13217.1"/>
    <property type="molecule type" value="Genomic_DNA"/>
</dbReference>
<dbReference type="InterPro" id="IPR012337">
    <property type="entry name" value="RNaseH-like_sf"/>
</dbReference>
<comment type="cofactor">
    <cofactor evidence="17">
        <name>Mn(2+)</name>
        <dbReference type="ChEBI" id="CHEBI:29035"/>
    </cofactor>
    <cofactor evidence="17">
        <name>Mg(2+)</name>
        <dbReference type="ChEBI" id="CHEBI:18420"/>
    </cofactor>
    <text evidence="17">Manganese or magnesium. Binds 1 divalent metal ion per monomer in the absence of substrate. May bind a second metal ion after substrate binding.</text>
</comment>
<evidence type="ECO:0000256" key="16">
    <source>
        <dbReference type="ARBA" id="ARBA00059620"/>
    </source>
</evidence>
<organism evidence="21 22">
    <name type="scientific">Stemphylium lycopersici</name>
    <name type="common">Tomato gray leaf spot disease fungus</name>
    <name type="synonym">Thyrospora lycopersici</name>
    <dbReference type="NCBI Taxonomy" id="183478"/>
    <lineage>
        <taxon>Eukaryota</taxon>
        <taxon>Fungi</taxon>
        <taxon>Dikarya</taxon>
        <taxon>Ascomycota</taxon>
        <taxon>Pezizomycotina</taxon>
        <taxon>Dothideomycetes</taxon>
        <taxon>Pleosporomycetidae</taxon>
        <taxon>Pleosporales</taxon>
        <taxon>Pleosporineae</taxon>
        <taxon>Pleosporaceae</taxon>
        <taxon>Stemphylium</taxon>
    </lineage>
</organism>
<dbReference type="GO" id="GO:0006298">
    <property type="term" value="P:mismatch repair"/>
    <property type="evidence" value="ECO:0007669"/>
    <property type="project" value="TreeGrafter"/>
</dbReference>
<evidence type="ECO:0000256" key="3">
    <source>
        <dbReference type="ARBA" id="ARBA00004141"/>
    </source>
</evidence>
<feature type="compositionally biased region" description="Low complexity" evidence="19">
    <location>
        <begin position="1105"/>
        <end position="1115"/>
    </location>
</feature>
<feature type="region of interest" description="Disordered" evidence="19">
    <location>
        <begin position="774"/>
        <end position="823"/>
    </location>
</feature>
<dbReference type="GO" id="GO:0052650">
    <property type="term" value="F:all-trans-retinol dehydrogenase (NADP+) activity"/>
    <property type="evidence" value="ECO:0007669"/>
    <property type="project" value="UniProtKB-ARBA"/>
</dbReference>
<keyword evidence="22" id="KW-1185">Reference proteome</keyword>
<dbReference type="Pfam" id="PF00106">
    <property type="entry name" value="adh_short"/>
    <property type="match status" value="1"/>
</dbReference>
<dbReference type="Gene3D" id="3.30.420.10">
    <property type="entry name" value="Ribonuclease H-like superfamily/Ribonuclease H"/>
    <property type="match status" value="1"/>
</dbReference>
<comment type="catalytic activity">
    <reaction evidence="1 17 18">
        <text>Endonucleolytic cleavage to 5'-phosphomonoester.</text>
        <dbReference type="EC" id="3.1.26.4"/>
    </reaction>
</comment>
<gene>
    <name evidence="21" type="ORF">DDE83_003475</name>
</gene>
<dbReference type="InterPro" id="IPR023160">
    <property type="entry name" value="RNase_HII_hlx-loop-hlx_cap_dom"/>
</dbReference>
<comment type="cofactor">
    <cofactor evidence="2">
        <name>Mg(2+)</name>
        <dbReference type="ChEBI" id="CHEBI:18420"/>
    </cofactor>
</comment>
<evidence type="ECO:0000256" key="2">
    <source>
        <dbReference type="ARBA" id="ARBA00001946"/>
    </source>
</evidence>
<keyword evidence="12" id="KW-1133">Transmembrane helix</keyword>
<sequence length="1172" mass="127941">MSLVLQNILKLITTSVGHVALNPIITAALLWVLTKGPPQLRSQLTNRIAALRDPTRYAQILKALKVCLAFGTAGVLNKQLNHIALNAGRIRSEKAKWNWSREVAVVTGGCSGIGELVVARLISKGIRVAVLDIQQLPLSLQGSAVNVKFFACDITDPNAVYSTAEQVKDSMGAPTILINNAGIMDTHTILTTSDEYLRKIFHVNVLSNWYTTKAFLPDMLRHNKGHIVTVASTASFVGVGGLADYCATKAAILSYHEALNQELKHHYNSRNVLTTSIHPDWVRTPLLAPVEYELSKRGVAVIELAVVADAIAQRIMSCSGGQVILPSSASKASLVRGLPNWMQEKSQEDAQMDTQDIEQETPTSDVFMAPSISKPGILSGKSYSHFSPIPKQIAEDMSREVVLGVDEAGRGPVLGPMVYALFYLPIELHRSLLAETHHFDDSKVLKAEVRSDLMRVLCTKDTDLYEAGGWATRLLSAQDISAHMLSPSVYNLNAQAMDATIDLIKGVLAQGVNVKEIYIDTIGKPEIYQKKLERIWPTISITVAKKADSLYPVVSAASVCAKVTRDAALDVCYEPYHSRDPEAAEGTEAHIAWGSGYPSDARTTAWMKQNMDPLFGWGSETRFSWGTAKELLEGKKGQVAIDWPAEDDGNDMRMTDFFNGRNDAAGDELVDWFGKRVTEEMEHMNASHFWRNASPPCCTVQQYSTATKPGTACNQCGGFMVSGRRGGIAGRGQGSSQSTTTTSSTKRARYEATPPPNYQANVIHEEQDEDCDTDCEYYSISPPLSPKSTVPPRKRASQREDSKRTHPPLKRKPSWGPSLKQEFTRRGSIDAVMTNAEDERVWRKVCGDTAGTRENGGMGTGIGMTSMSSVGTVADGVTGGVVMDTRQRRRQSTLLHPSTPADERADPLALYAAPGVQVVDARPAAVAASILPSSSSSSPFFPPPAPAPTTAPTTTTETAPSKRPQRPTLGPRKGSSLLHPSPPTSEVEISSGTQLKTVISVPPMKREEVQRWDTSLATAVAPERKRAGTNSDGPRRGLGTTSPPLVHQFPRHQRVLAQDREQEDEDEEEEEWGRVGGGGPRYISAVQNPRLHNVLAGYMAGVEQQQQQQQQQQQHQRQREGSVMHSCLSDDDDEGDGEECTGRAEMTTRRVGNVDKGKKGDLIIMLKELRMT</sequence>
<evidence type="ECO:0000256" key="14">
    <source>
        <dbReference type="ARBA" id="ARBA00023098"/>
    </source>
</evidence>
<feature type="region of interest" description="Disordered" evidence="19">
    <location>
        <begin position="932"/>
        <end position="1080"/>
    </location>
</feature>
<evidence type="ECO:0000256" key="18">
    <source>
        <dbReference type="RuleBase" id="RU003515"/>
    </source>
</evidence>
<evidence type="ECO:0000256" key="7">
    <source>
        <dbReference type="ARBA" id="ARBA00022722"/>
    </source>
</evidence>
<dbReference type="Gene3D" id="1.10.10.460">
    <property type="entry name" value="Ribonuclease hii. Domain 2"/>
    <property type="match status" value="1"/>
</dbReference>
<dbReference type="CDD" id="cd07181">
    <property type="entry name" value="RNase_HII_eukaryota_like"/>
    <property type="match status" value="1"/>
</dbReference>
<feature type="compositionally biased region" description="Acidic residues" evidence="19">
    <location>
        <begin position="1129"/>
        <end position="1139"/>
    </location>
</feature>
<dbReference type="SUPFAM" id="SSF51735">
    <property type="entry name" value="NAD(P)-binding Rossmann-fold domains"/>
    <property type="match status" value="1"/>
</dbReference>
<feature type="compositionally biased region" description="Polar residues" evidence="19">
    <location>
        <begin position="987"/>
        <end position="997"/>
    </location>
</feature>
<evidence type="ECO:0000256" key="15">
    <source>
        <dbReference type="ARBA" id="ARBA00023136"/>
    </source>
</evidence>
<reference evidence="22" key="1">
    <citation type="submission" date="2018-05" db="EMBL/GenBank/DDBJ databases">
        <title>Draft genome sequence of Stemphylium lycopersici strain CIDEFI 213.</title>
        <authorList>
            <person name="Medina R."/>
            <person name="Franco M.E.E."/>
            <person name="Lucentini C.G."/>
            <person name="Saparrat M.C.N."/>
            <person name="Balatti P.A."/>
        </authorList>
    </citation>
    <scope>NUCLEOTIDE SEQUENCE [LARGE SCALE GENOMIC DNA]</scope>
    <source>
        <strain evidence="22">CIDEFI 213</strain>
    </source>
</reference>
<evidence type="ECO:0000256" key="4">
    <source>
        <dbReference type="ARBA" id="ARBA00006484"/>
    </source>
</evidence>
<dbReference type="GO" id="GO:0032299">
    <property type="term" value="C:ribonuclease H2 complex"/>
    <property type="evidence" value="ECO:0007669"/>
    <property type="project" value="TreeGrafter"/>
</dbReference>
<evidence type="ECO:0000256" key="9">
    <source>
        <dbReference type="ARBA" id="ARBA00022759"/>
    </source>
</evidence>
<dbReference type="EC" id="3.1.26.4" evidence="18"/>
<dbReference type="InterPro" id="IPR004649">
    <property type="entry name" value="RNase_H2_suA"/>
</dbReference>
<dbReference type="Proteomes" id="UP000249619">
    <property type="component" value="Unassembled WGS sequence"/>
</dbReference>
<dbReference type="GO" id="GO:0046872">
    <property type="term" value="F:metal ion binding"/>
    <property type="evidence" value="ECO:0007669"/>
    <property type="project" value="UniProtKB-KW"/>
</dbReference>
<keyword evidence="6" id="KW-0812">Transmembrane</keyword>
<evidence type="ECO:0000313" key="22">
    <source>
        <dbReference type="Proteomes" id="UP000249619"/>
    </source>
</evidence>
<dbReference type="GO" id="GO:0004523">
    <property type="term" value="F:RNA-DNA hybrid ribonuclease activity"/>
    <property type="evidence" value="ECO:0007669"/>
    <property type="project" value="UniProtKB-UniRule"/>
</dbReference>
<dbReference type="PANTHER" id="PTHR10954">
    <property type="entry name" value="RIBONUCLEASE H2 SUBUNIT A"/>
    <property type="match status" value="1"/>
</dbReference>
<feature type="binding site" evidence="17">
    <location>
        <position position="406"/>
    </location>
    <ligand>
        <name>a divalent metal cation</name>
        <dbReference type="ChEBI" id="CHEBI:60240"/>
    </ligand>
</feature>
<evidence type="ECO:0000256" key="12">
    <source>
        <dbReference type="ARBA" id="ARBA00022989"/>
    </source>
</evidence>
<dbReference type="InterPro" id="IPR001352">
    <property type="entry name" value="RNase_HII/HIII"/>
</dbReference>
<dbReference type="InterPro" id="IPR002347">
    <property type="entry name" value="SDR_fam"/>
</dbReference>
<dbReference type="FunFam" id="3.40.50.720:FF:000131">
    <property type="entry name" value="Short-chain dehydrogenase/reductase 3"/>
    <property type="match status" value="1"/>
</dbReference>
<evidence type="ECO:0000256" key="5">
    <source>
        <dbReference type="ARBA" id="ARBA00007058"/>
    </source>
</evidence>
<feature type="region of interest" description="Disordered" evidence="19">
    <location>
        <begin position="1105"/>
        <end position="1146"/>
    </location>
</feature>
<dbReference type="PROSITE" id="PS51975">
    <property type="entry name" value="RNASE_H_2"/>
    <property type="match status" value="1"/>
</dbReference>
<keyword evidence="10 17" id="KW-0378">Hydrolase</keyword>
<dbReference type="SUPFAM" id="SSF53098">
    <property type="entry name" value="Ribonuclease H-like"/>
    <property type="match status" value="1"/>
</dbReference>
<evidence type="ECO:0000256" key="11">
    <source>
        <dbReference type="ARBA" id="ARBA00022857"/>
    </source>
</evidence>
<dbReference type="Gene3D" id="3.40.50.720">
    <property type="entry name" value="NAD(P)-binding Rossmann-like Domain"/>
    <property type="match status" value="1"/>
</dbReference>
<comment type="function">
    <text evidence="16">Catalyzes the reduction of all-trans-retinal to all-trans-retinol in the presence of NADPH.</text>
</comment>
<dbReference type="PANTHER" id="PTHR10954:SF7">
    <property type="entry name" value="RIBONUCLEASE H2 SUBUNIT A"/>
    <property type="match status" value="1"/>
</dbReference>
<dbReference type="NCBIfam" id="TIGR00729">
    <property type="entry name" value="ribonuclease HII"/>
    <property type="match status" value="1"/>
</dbReference>
<comment type="caution">
    <text evidence="21">The sequence shown here is derived from an EMBL/GenBank/DDBJ whole genome shotgun (WGS) entry which is preliminary data.</text>
</comment>
<feature type="compositionally biased region" description="Pro residues" evidence="19">
    <location>
        <begin position="940"/>
        <end position="949"/>
    </location>
</feature>
<feature type="compositionally biased region" description="Low complexity" evidence="19">
    <location>
        <begin position="950"/>
        <end position="961"/>
    </location>
</feature>
<evidence type="ECO:0000256" key="13">
    <source>
        <dbReference type="ARBA" id="ARBA00023002"/>
    </source>
</evidence>
<dbReference type="CDD" id="cd05339">
    <property type="entry name" value="17beta-HSDXI-like_SDR_c"/>
    <property type="match status" value="1"/>
</dbReference>
<comment type="function">
    <text evidence="18">Endonuclease that specifically degrades the RNA of RNA-DNA hybrids.</text>
</comment>
<name>A0A364N7K3_STELY</name>
<dbReference type="FunFam" id="1.10.10.460:FF:000001">
    <property type="entry name" value="Ribonuclease"/>
    <property type="match status" value="1"/>
</dbReference>
<dbReference type="InterPro" id="IPR036291">
    <property type="entry name" value="NAD(P)-bd_dom_sf"/>
</dbReference>
<evidence type="ECO:0000259" key="20">
    <source>
        <dbReference type="PROSITE" id="PS51975"/>
    </source>
</evidence>
<keyword evidence="14" id="KW-0443">Lipid metabolism</keyword>
<dbReference type="FunFam" id="3.30.420.10:FF:000016">
    <property type="entry name" value="Ribonuclease"/>
    <property type="match status" value="1"/>
</dbReference>
<feature type="compositionally biased region" description="Acidic residues" evidence="19">
    <location>
        <begin position="1061"/>
        <end position="1071"/>
    </location>
</feature>
<evidence type="ECO:0000256" key="10">
    <source>
        <dbReference type="ARBA" id="ARBA00022801"/>
    </source>
</evidence>
<accession>A0A364N7K3</accession>
<dbReference type="Pfam" id="PF01351">
    <property type="entry name" value="RNase_HII"/>
    <property type="match status" value="1"/>
</dbReference>
<feature type="domain" description="RNase H type-2" evidence="20">
    <location>
        <begin position="400"/>
        <end position="637"/>
    </location>
</feature>
<dbReference type="AlphaFoldDB" id="A0A364N7K3"/>
<feature type="binding site" evidence="17">
    <location>
        <position position="520"/>
    </location>
    <ligand>
        <name>a divalent metal cation</name>
        <dbReference type="ChEBI" id="CHEBI:60240"/>
    </ligand>
</feature>
<keyword evidence="8 17" id="KW-0479">Metal-binding</keyword>
<keyword evidence="15" id="KW-0472">Membrane</keyword>
<dbReference type="PRINTS" id="PR00081">
    <property type="entry name" value="GDHRDH"/>
</dbReference>